<feature type="region of interest" description="Disordered" evidence="1">
    <location>
        <begin position="811"/>
        <end position="831"/>
    </location>
</feature>
<accession>A0A834AEX7</accession>
<name>A0A834AEX7_9CHIR</name>
<dbReference type="EMBL" id="JABVXQ010000005">
    <property type="protein sequence ID" value="KAF6111000.1"/>
    <property type="molecule type" value="Genomic_DNA"/>
</dbReference>
<evidence type="ECO:0000313" key="2">
    <source>
        <dbReference type="EMBL" id="KAF6111000.1"/>
    </source>
</evidence>
<dbReference type="PANTHER" id="PTHR21678:SF7">
    <property type="entry name" value="COILED-COIL DOMAIN-CONTAINING PROTEIN R3HCC1L"/>
    <property type="match status" value="1"/>
</dbReference>
<proteinExistence type="predicted"/>
<comment type="caution">
    <text evidence="2">The sequence shown here is derived from an EMBL/GenBank/DDBJ whole genome shotgun (WGS) entry which is preliminary data.</text>
</comment>
<dbReference type="Gene3D" id="3.30.70.330">
    <property type="match status" value="2"/>
</dbReference>
<evidence type="ECO:0000313" key="3">
    <source>
        <dbReference type="Proteomes" id="UP000664940"/>
    </source>
</evidence>
<dbReference type="InterPro" id="IPR039884">
    <property type="entry name" value="R3HC1/R3HCL"/>
</dbReference>
<reference evidence="2 3" key="1">
    <citation type="journal article" date="2020" name="Nature">
        <title>Six reference-quality genomes reveal evolution of bat adaptations.</title>
        <authorList>
            <person name="Jebb D."/>
            <person name="Huang Z."/>
            <person name="Pippel M."/>
            <person name="Hughes G.M."/>
            <person name="Lavrichenko K."/>
            <person name="Devanna P."/>
            <person name="Winkler S."/>
            <person name="Jermiin L.S."/>
            <person name="Skirmuntt E.C."/>
            <person name="Katzourakis A."/>
            <person name="Burkitt-Gray L."/>
            <person name="Ray D.A."/>
            <person name="Sullivan K.A.M."/>
            <person name="Roscito J.G."/>
            <person name="Kirilenko B.M."/>
            <person name="Davalos L.M."/>
            <person name="Corthals A.P."/>
            <person name="Power M.L."/>
            <person name="Jones G."/>
            <person name="Ransome R.D."/>
            <person name="Dechmann D.K.N."/>
            <person name="Locatelli A.G."/>
            <person name="Puechmaille S.J."/>
            <person name="Fedrigo O."/>
            <person name="Jarvis E.D."/>
            <person name="Hiller M."/>
            <person name="Vernes S.C."/>
            <person name="Myers E.W."/>
            <person name="Teeling E.C."/>
        </authorList>
    </citation>
    <scope>NUCLEOTIDE SEQUENCE [LARGE SCALE GENOMIC DNA]</scope>
    <source>
        <strain evidence="2">Bat1K_MPI-CBG_1</strain>
    </source>
</reference>
<dbReference type="PANTHER" id="PTHR21678">
    <property type="entry name" value="GROWTH INHIBITION AND DIFFERENTIATION RELATED PROTEIN 88"/>
    <property type="match status" value="1"/>
</dbReference>
<feature type="region of interest" description="Disordered" evidence="1">
    <location>
        <begin position="66"/>
        <end position="95"/>
    </location>
</feature>
<protein>
    <submittedName>
        <fullName evidence="2">R3H domain and coiled-coil containing 1 like</fullName>
    </submittedName>
</protein>
<gene>
    <name evidence="2" type="ORF">HJG60_015914</name>
</gene>
<sequence>MQQEAARCRVRTRRPDMALYVPKARRGVVLLKTRDEEKNCGLPNSLVKEEQKEDCLSQKEIFRDKPKAQRLSIYPNKKEHSHREGKKSSTKLRKDTCLQDNSKDRVCTKRGATESKEILPQEHQQGVLNSGTVPSELSQRHFKPKKEECLEVETTGVTRHERLLLSQSCSEIGESSILNGPFQNAEFCDFSRPELNGETFENRGLESRIETDAKVVEIQSQFPGVHNSVLRPESMIGPAKLSSDPGIVQQGMQTSGGMLKLSSGGITTLPVPGSPEGVTNQTCVDFEAENVGDTANSTDFTLDQKGIDSIPETVGHICHKMTLVNKLESTNGIFDPPMIRDCEENGSTANELCVKYEPSESAALAHETDTGNGFKSVGDITSKTCMMDITDTISDQITIDNPCVVAVRIADEACSNTSSFSKYLEMSKGITPLRVARSGNDTENFSNLTACSDIYAESISSSFTESTGKLIENSSDFASALPMKKIVGSNCNTFLDSELSVLNGTKVLSGSALGNDLDCTGDITEALHELKTAEEFKSKEGDDSENIELGVSFPDIESVSIETSMNPKATETSHVEGSAATEESWESMFNDDGDCLDPRLLQELSGNMKNRESIQEPRFDYYNNEVPDIDLSDCEFPHVIEIYDFPQEFRTEDLLRVFCSYQYFFLILFFWGNDTVCISLVVTSESTKCMINFSAPKIDIFTLSPTLKKGFDIKWVDDTHALGVFSSPITARDALGSKHTMVKIRPLSQATRAAKAKARAYAEFLQPAKERPETSAALARRLVISALGVRSKQSKTEREAELKKLQEARERKRLEAKQREDIWEGRDHSAV</sequence>
<dbReference type="AlphaFoldDB" id="A0A834AEX7"/>
<dbReference type="InterPro" id="IPR012677">
    <property type="entry name" value="Nucleotide-bd_a/b_plait_sf"/>
</dbReference>
<organism evidence="2 3">
    <name type="scientific">Phyllostomus discolor</name>
    <name type="common">pale spear-nosed bat</name>
    <dbReference type="NCBI Taxonomy" id="89673"/>
    <lineage>
        <taxon>Eukaryota</taxon>
        <taxon>Metazoa</taxon>
        <taxon>Chordata</taxon>
        <taxon>Craniata</taxon>
        <taxon>Vertebrata</taxon>
        <taxon>Euteleostomi</taxon>
        <taxon>Mammalia</taxon>
        <taxon>Eutheria</taxon>
        <taxon>Laurasiatheria</taxon>
        <taxon>Chiroptera</taxon>
        <taxon>Yangochiroptera</taxon>
        <taxon>Phyllostomidae</taxon>
        <taxon>Phyllostominae</taxon>
        <taxon>Phyllostomus</taxon>
    </lineage>
</organism>
<feature type="region of interest" description="Disordered" evidence="1">
    <location>
        <begin position="112"/>
        <end position="132"/>
    </location>
</feature>
<evidence type="ECO:0000256" key="1">
    <source>
        <dbReference type="SAM" id="MobiDB-lite"/>
    </source>
</evidence>
<dbReference type="Proteomes" id="UP000664940">
    <property type="component" value="Unassembled WGS sequence"/>
</dbReference>
<feature type="compositionally biased region" description="Polar residues" evidence="1">
    <location>
        <begin position="122"/>
        <end position="132"/>
    </location>
</feature>